<organism evidence="1 2">
    <name type="scientific">Cotesia glomerata</name>
    <name type="common">Lepidopteran parasitic wasp</name>
    <name type="synonym">Apanteles glomeratus</name>
    <dbReference type="NCBI Taxonomy" id="32391"/>
    <lineage>
        <taxon>Eukaryota</taxon>
        <taxon>Metazoa</taxon>
        <taxon>Ecdysozoa</taxon>
        <taxon>Arthropoda</taxon>
        <taxon>Hexapoda</taxon>
        <taxon>Insecta</taxon>
        <taxon>Pterygota</taxon>
        <taxon>Neoptera</taxon>
        <taxon>Endopterygota</taxon>
        <taxon>Hymenoptera</taxon>
        <taxon>Apocrita</taxon>
        <taxon>Ichneumonoidea</taxon>
        <taxon>Braconidae</taxon>
        <taxon>Microgastrinae</taxon>
        <taxon>Cotesia</taxon>
    </lineage>
</organism>
<evidence type="ECO:0008006" key="3">
    <source>
        <dbReference type="Google" id="ProtNLM"/>
    </source>
</evidence>
<protein>
    <recommendedName>
        <fullName evidence="3">Mitochondrial ribosomal protein S28</fullName>
    </recommendedName>
</protein>
<accession>A0AAV7HTG4</accession>
<sequence>MQRFKLLVNPLYNNIISANKRVVLRQFSSEIKDGSDKIDQPEEIKLNSEKNDESKLSGFAKAFDKFNQPEPVKVVKEKTFASLLRNSKLIDLGDPEGKIVTGKIFHVVENDLYIDFGWKFHCVCPRPFKNGHEYIRGATVRLKVKELELSTKFLGAAKDLTILEADCVLLGLINSPLRNINKVHK</sequence>
<dbReference type="PANTHER" id="PTHR13447:SF2">
    <property type="entry name" value="SMALL RIBOSOMAL SUBUNIT PROTEIN BS1M"/>
    <property type="match status" value="1"/>
</dbReference>
<dbReference type="Proteomes" id="UP000826195">
    <property type="component" value="Unassembled WGS sequence"/>
</dbReference>
<reference evidence="1 2" key="1">
    <citation type="journal article" date="2021" name="J. Hered.">
        <title>A chromosome-level genome assembly of the parasitoid wasp, Cotesia glomerata (Hymenoptera: Braconidae).</title>
        <authorList>
            <person name="Pinto B.J."/>
            <person name="Weis J.J."/>
            <person name="Gamble T."/>
            <person name="Ode P.J."/>
            <person name="Paul R."/>
            <person name="Zaspel J.M."/>
        </authorList>
    </citation>
    <scope>NUCLEOTIDE SEQUENCE [LARGE SCALE GENOMIC DNA]</scope>
    <source>
        <strain evidence="1">CgM1</strain>
    </source>
</reference>
<evidence type="ECO:0000313" key="1">
    <source>
        <dbReference type="EMBL" id="KAH0534398.1"/>
    </source>
</evidence>
<proteinExistence type="predicted"/>
<gene>
    <name evidence="1" type="ORF">KQX54_003612</name>
</gene>
<dbReference type="GO" id="GO:0005763">
    <property type="term" value="C:mitochondrial small ribosomal subunit"/>
    <property type="evidence" value="ECO:0007669"/>
    <property type="project" value="TreeGrafter"/>
</dbReference>
<name>A0AAV7HTG4_COTGL</name>
<dbReference type="AlphaFoldDB" id="A0AAV7HTG4"/>
<dbReference type="InterPro" id="IPR019375">
    <property type="entry name" value="Ribosomal_bS1m"/>
</dbReference>
<dbReference type="PANTHER" id="PTHR13447">
    <property type="entry name" value="MITOCHONDRIAL 28S RIBOSOMAL PROTEIN S28"/>
    <property type="match status" value="1"/>
</dbReference>
<keyword evidence="2" id="KW-1185">Reference proteome</keyword>
<comment type="caution">
    <text evidence="1">The sequence shown here is derived from an EMBL/GenBank/DDBJ whole genome shotgun (WGS) entry which is preliminary data.</text>
</comment>
<evidence type="ECO:0000313" key="2">
    <source>
        <dbReference type="Proteomes" id="UP000826195"/>
    </source>
</evidence>
<dbReference type="Pfam" id="PF10246">
    <property type="entry name" value="MRP-S35"/>
    <property type="match status" value="1"/>
</dbReference>
<dbReference type="EMBL" id="JAHXZJ010002982">
    <property type="protein sequence ID" value="KAH0534398.1"/>
    <property type="molecule type" value="Genomic_DNA"/>
</dbReference>